<dbReference type="Proteomes" id="UP000033934">
    <property type="component" value="Unassembled WGS sequence"/>
</dbReference>
<proteinExistence type="predicted"/>
<protein>
    <submittedName>
        <fullName evidence="2">Uncharacterized protein</fullName>
    </submittedName>
</protein>
<feature type="region of interest" description="Disordered" evidence="1">
    <location>
        <begin position="1"/>
        <end position="23"/>
    </location>
</feature>
<dbReference type="AlphaFoldDB" id="A0A0G0PG64"/>
<sequence>MPEQESCSEQQLDQQAEQKENKEERIKNSEWYEKWILLGFQKSVSSAVTWSLDFKNLYPQEAENFFQKTEVREVIKERFIRYLKTKFEGDEFFNRAIRIKKELCLSAEDYNSTEVQQTIRDLIIFLLHKQNIQKTVNTVKKLELTDEGCFQQVKEEIKIMFSNLFQIHDNFVNEVESEDIEETEVIYSINDFTNDIEYLISQFQLTKSDLGECVKQQLSYALIMLPDQPERIGFYEGSILGICEHHNLKSEDFTDNIHDPAIKLLIMKIDDDLLISDSCVKLYQSYFGISDEEIANLDSQYESNTKLGQFDNKISSILIMLEGEKSYFYKTQEAIFERIDNLISKDLDLADYFLEQLKYYYNQPQIPGILLKAVSHYSVAKKFEDAFWDNSTTWKNASWEKEVLLKAKSIIEEHDKQTDQDGDIVDGHGREGFSEYDLYENHRWRFGGKQIRIASAISEFMAGKENAAELQEIGINLKEVGPLLSEINENILNLYEHAFLDWLYKTKMNEDDKKSFVEPESSLVKMTPLVNNVRSFIARYIVQKAEGDTTAIKMICEDVEDIQRIIREGFKRYIKIHEVDIPLYDKLYEEFDNLRETGRNPLEVYLGRDGIYAWVGRRAQDVARRRKMGLEGRKKLKEIGEVVEIHPQYTVYPRYFRDNLNYETKREFLEQEGISPDADPLFYDTGYTGTIPEQIMKVMDFDQEDIERRIRLLSAPSANRRVKGIPENARSEIIEYIEHNAKTEETAEGLIIDKKTGKIRHIAKPTNPEEQFYFMMVKQAIERHYWLQEKLYHEPSGNVNLDSEHYTIRIRQDYAKLLPQEFLHDPKTFFTEHGELLKGSKGEGEYPDEEVILFKLEDNTEIVAKRIELRKAKEARKEFTILIAAKKAGLPTAEPVGFLSGKDDADDSYLLMKKLEGRSGRKFEKELTKSGRYSEEQIKAIMQQVAEKNKEMAELFRATLNIDKRWRIKDTIINFNEETGDVESVIPIDWERIQNFDPNSPKEIDEIA</sequence>
<organism evidence="2 3">
    <name type="scientific">Berkelbacteria bacterium GW2011_GWA2_38_9</name>
    <dbReference type="NCBI Taxonomy" id="1618334"/>
    <lineage>
        <taxon>Bacteria</taxon>
        <taxon>Candidatus Berkelbacteria</taxon>
    </lineage>
</organism>
<gene>
    <name evidence="2" type="ORF">UT11_C0036G0003</name>
</gene>
<name>A0A0G0PG64_9BACT</name>
<comment type="caution">
    <text evidence="2">The sequence shown here is derived from an EMBL/GenBank/DDBJ whole genome shotgun (WGS) entry which is preliminary data.</text>
</comment>
<reference evidence="2 3" key="1">
    <citation type="journal article" date="2015" name="Nature">
        <title>rRNA introns, odd ribosomes, and small enigmatic genomes across a large radiation of phyla.</title>
        <authorList>
            <person name="Brown C.T."/>
            <person name="Hug L.A."/>
            <person name="Thomas B.C."/>
            <person name="Sharon I."/>
            <person name="Castelle C.J."/>
            <person name="Singh A."/>
            <person name="Wilkins M.J."/>
            <person name="Williams K.H."/>
            <person name="Banfield J.F."/>
        </authorList>
    </citation>
    <scope>NUCLEOTIDE SEQUENCE [LARGE SCALE GENOMIC DNA]</scope>
</reference>
<evidence type="ECO:0000313" key="2">
    <source>
        <dbReference type="EMBL" id="KKQ88281.1"/>
    </source>
</evidence>
<accession>A0A0G0PG64</accession>
<dbReference type="EMBL" id="LBVO01000036">
    <property type="protein sequence ID" value="KKQ88281.1"/>
    <property type="molecule type" value="Genomic_DNA"/>
</dbReference>
<feature type="compositionally biased region" description="Polar residues" evidence="1">
    <location>
        <begin position="1"/>
        <end position="15"/>
    </location>
</feature>
<evidence type="ECO:0000313" key="3">
    <source>
        <dbReference type="Proteomes" id="UP000033934"/>
    </source>
</evidence>
<evidence type="ECO:0000256" key="1">
    <source>
        <dbReference type="SAM" id="MobiDB-lite"/>
    </source>
</evidence>